<comment type="subcellular location">
    <subcellularLocation>
        <location evidence="1">Cell membrane</location>
        <topology evidence="1">Multi-pass membrane protein</topology>
    </subcellularLocation>
</comment>
<keyword evidence="5 7" id="KW-1133">Transmembrane helix</keyword>
<dbReference type="AlphaFoldDB" id="Q9KAJ0"/>
<dbReference type="OrthoDB" id="9778331at2"/>
<keyword evidence="11" id="KW-1185">Reference proteome</keyword>
<feature type="domain" description="YetF C-terminal" evidence="8">
    <location>
        <begin position="92"/>
        <end position="221"/>
    </location>
</feature>
<protein>
    <submittedName>
        <fullName evidence="10">BH2297 protein</fullName>
    </submittedName>
</protein>
<dbReference type="InterPro" id="IPR048454">
    <property type="entry name" value="YetF_N"/>
</dbReference>
<sequence length="232" mass="26006">MFDFWQGTETLPLYGFIIRALIVYLYIFLIVKVLGQRSMSSIDALDFIFAVVIGDVLGEPLVDGELPMAGPVVAAAIISGLHLMLSIIALRTPRFRRIIEDEPIIIMRHGQVLKEQLRKAKITVDELLMGLRQAGATDLNEVDYAILEMNGAISVIKKSQYDALTPNDMGQHPEDKGYQSVLIEDGRIVHANVKKVGNLNWLREKLAEHGVTQQDVFLMTIDETQSIYLSKK</sequence>
<feature type="transmembrane region" description="Helical" evidence="7">
    <location>
        <begin position="68"/>
        <end position="90"/>
    </location>
</feature>
<feature type="transmembrane region" description="Helical" evidence="7">
    <location>
        <begin position="12"/>
        <end position="31"/>
    </location>
</feature>
<dbReference type="KEGG" id="bha:BH2297"/>
<evidence type="ECO:0000256" key="2">
    <source>
        <dbReference type="ARBA" id="ARBA00006448"/>
    </source>
</evidence>
<dbReference type="HOGENOM" id="CLU_077149_0_1_9"/>
<evidence type="ECO:0000256" key="4">
    <source>
        <dbReference type="ARBA" id="ARBA00022692"/>
    </source>
</evidence>
<reference evidence="10 11" key="1">
    <citation type="journal article" date="2000" name="Nucleic Acids Res.">
        <title>Complete genome sequence of the alkaliphilic bacterium Bacillus halodurans and genomic sequence comparison with Bacillus subtilis.</title>
        <authorList>
            <person name="Takami H."/>
            <person name="Nakasone K."/>
            <person name="Takaki Y."/>
            <person name="Maeno G."/>
            <person name="Sasaki R."/>
            <person name="Masui N."/>
            <person name="Fuji F."/>
            <person name="Hirama C."/>
            <person name="Nakamura Y."/>
            <person name="Ogasawara N."/>
            <person name="Kuhara S."/>
            <person name="Horikoshi K."/>
        </authorList>
    </citation>
    <scope>NUCLEOTIDE SEQUENCE [LARGE SCALE GENOMIC DNA]</scope>
    <source>
        <strain evidence="11">ATCC BAA-125 / DSM 18197 / FERM 7344 / JCM 9153 / C-125</strain>
    </source>
</reference>
<evidence type="ECO:0000256" key="1">
    <source>
        <dbReference type="ARBA" id="ARBA00004651"/>
    </source>
</evidence>
<keyword evidence="6 7" id="KW-0472">Membrane</keyword>
<proteinExistence type="inferred from homology"/>
<dbReference type="PANTHER" id="PTHR34582:SF6">
    <property type="entry name" value="UPF0702 TRANSMEMBRANE PROTEIN YCAP"/>
    <property type="match status" value="1"/>
</dbReference>
<dbReference type="Pfam" id="PF04239">
    <property type="entry name" value="DUF421"/>
    <property type="match status" value="1"/>
</dbReference>
<feature type="transmembrane region" description="Helical" evidence="7">
    <location>
        <begin position="43"/>
        <end position="62"/>
    </location>
</feature>
<dbReference type="RefSeq" id="WP_010898453.1">
    <property type="nucleotide sequence ID" value="NC_002570.2"/>
</dbReference>
<evidence type="ECO:0000313" key="10">
    <source>
        <dbReference type="EMBL" id="BAB06016.1"/>
    </source>
</evidence>
<evidence type="ECO:0000256" key="3">
    <source>
        <dbReference type="ARBA" id="ARBA00022475"/>
    </source>
</evidence>
<name>Q9KAJ0_HALH5</name>
<evidence type="ECO:0000259" key="9">
    <source>
        <dbReference type="Pfam" id="PF20730"/>
    </source>
</evidence>
<comment type="similarity">
    <text evidence="2">Belongs to the UPF0702 family.</text>
</comment>
<gene>
    <name evidence="10" type="ordered locus">BH2297</name>
</gene>
<evidence type="ECO:0000259" key="8">
    <source>
        <dbReference type="Pfam" id="PF04239"/>
    </source>
</evidence>
<dbReference type="PIR" id="A83937">
    <property type="entry name" value="A83937"/>
</dbReference>
<dbReference type="InterPro" id="IPR007353">
    <property type="entry name" value="DUF421"/>
</dbReference>
<organism evidence="10 11">
    <name type="scientific">Halalkalibacterium halodurans (strain ATCC BAA-125 / DSM 18197 / FERM 7344 / JCM 9153 / C-125)</name>
    <name type="common">Bacillus halodurans</name>
    <dbReference type="NCBI Taxonomy" id="272558"/>
    <lineage>
        <taxon>Bacteria</taxon>
        <taxon>Bacillati</taxon>
        <taxon>Bacillota</taxon>
        <taxon>Bacilli</taxon>
        <taxon>Bacillales</taxon>
        <taxon>Bacillaceae</taxon>
        <taxon>Halalkalibacterium (ex Joshi et al. 2022)</taxon>
    </lineage>
</organism>
<evidence type="ECO:0000256" key="5">
    <source>
        <dbReference type="ARBA" id="ARBA00022989"/>
    </source>
</evidence>
<keyword evidence="3" id="KW-1003">Cell membrane</keyword>
<dbReference type="Proteomes" id="UP000001258">
    <property type="component" value="Chromosome"/>
</dbReference>
<dbReference type="Gene3D" id="3.30.240.20">
    <property type="entry name" value="bsu07140 like domains"/>
    <property type="match status" value="2"/>
</dbReference>
<dbReference type="EMBL" id="BA000004">
    <property type="protein sequence ID" value="BAB06016.1"/>
    <property type="molecule type" value="Genomic_DNA"/>
</dbReference>
<evidence type="ECO:0000313" key="11">
    <source>
        <dbReference type="Proteomes" id="UP000001258"/>
    </source>
</evidence>
<feature type="domain" description="YetF-like N-terminal transmembrane" evidence="9">
    <location>
        <begin position="17"/>
        <end position="86"/>
    </location>
</feature>
<dbReference type="InterPro" id="IPR023090">
    <property type="entry name" value="UPF0702_alpha/beta_dom_sf"/>
</dbReference>
<dbReference type="Pfam" id="PF20730">
    <property type="entry name" value="YetF_N"/>
    <property type="match status" value="1"/>
</dbReference>
<dbReference type="eggNOG" id="COG2323">
    <property type="taxonomic scope" value="Bacteria"/>
</dbReference>
<evidence type="ECO:0000256" key="6">
    <source>
        <dbReference type="ARBA" id="ARBA00023136"/>
    </source>
</evidence>
<dbReference type="PANTHER" id="PTHR34582">
    <property type="entry name" value="UPF0702 TRANSMEMBRANE PROTEIN YCAP"/>
    <property type="match status" value="1"/>
</dbReference>
<dbReference type="GO" id="GO:0005886">
    <property type="term" value="C:plasma membrane"/>
    <property type="evidence" value="ECO:0007669"/>
    <property type="project" value="UniProtKB-SubCell"/>
</dbReference>
<accession>Q9KAJ0</accession>
<evidence type="ECO:0000256" key="7">
    <source>
        <dbReference type="SAM" id="Phobius"/>
    </source>
</evidence>
<keyword evidence="4 7" id="KW-0812">Transmembrane</keyword>
<dbReference type="STRING" id="272558.gene:10728195"/>